<evidence type="ECO:0008006" key="3">
    <source>
        <dbReference type="Google" id="ProtNLM"/>
    </source>
</evidence>
<reference evidence="1 2" key="1">
    <citation type="journal article" date="2014" name="Antonie Van Leeuwenhoek">
        <title>Hyphomonas beringensis sp. nov. and Hyphomonas chukchiensis sp. nov., isolated from surface seawater of the Bering Sea and Chukchi Sea.</title>
        <authorList>
            <person name="Li C."/>
            <person name="Lai Q."/>
            <person name="Li G."/>
            <person name="Dong C."/>
            <person name="Wang J."/>
            <person name="Liao Y."/>
            <person name="Shao Z."/>
        </authorList>
    </citation>
    <scope>NUCLEOTIDE SEQUENCE [LARGE SCALE GENOMIC DNA]</scope>
    <source>
        <strain evidence="1 2">SCH89</strain>
    </source>
</reference>
<accession>A0A059G6X3</accession>
<comment type="caution">
    <text evidence="1">The sequence shown here is derived from an EMBL/GenBank/DDBJ whole genome shotgun (WGS) entry which is preliminary data.</text>
</comment>
<gene>
    <name evidence="1" type="ORF">HOC_11713</name>
</gene>
<dbReference type="Proteomes" id="UP000024942">
    <property type="component" value="Unassembled WGS sequence"/>
</dbReference>
<evidence type="ECO:0000313" key="1">
    <source>
        <dbReference type="EMBL" id="KDA02228.1"/>
    </source>
</evidence>
<dbReference type="RefSeq" id="WP_035538722.1">
    <property type="nucleotide sequence ID" value="NZ_ARYL01000016.1"/>
</dbReference>
<dbReference type="STRING" id="1280953.HOC_11713"/>
<proteinExistence type="predicted"/>
<evidence type="ECO:0000313" key="2">
    <source>
        <dbReference type="Proteomes" id="UP000024942"/>
    </source>
</evidence>
<name>A0A059G6X3_9PROT</name>
<keyword evidence="2" id="KW-1185">Reference proteome</keyword>
<dbReference type="InterPro" id="IPR009003">
    <property type="entry name" value="Peptidase_S1_PA"/>
</dbReference>
<dbReference type="SUPFAM" id="SSF50494">
    <property type="entry name" value="Trypsin-like serine proteases"/>
    <property type="match status" value="1"/>
</dbReference>
<dbReference type="EMBL" id="ARYL01000016">
    <property type="protein sequence ID" value="KDA02228.1"/>
    <property type="molecule type" value="Genomic_DNA"/>
</dbReference>
<organism evidence="1 2">
    <name type="scientific">Hyphomonas oceanitis SCH89</name>
    <dbReference type="NCBI Taxonomy" id="1280953"/>
    <lineage>
        <taxon>Bacteria</taxon>
        <taxon>Pseudomonadati</taxon>
        <taxon>Pseudomonadota</taxon>
        <taxon>Alphaproteobacteria</taxon>
        <taxon>Hyphomonadales</taxon>
        <taxon>Hyphomonadaceae</taxon>
        <taxon>Hyphomonas</taxon>
    </lineage>
</organism>
<dbReference type="PATRIC" id="fig|1280953.3.peg.2364"/>
<dbReference type="AlphaFoldDB" id="A0A059G6X3"/>
<protein>
    <recommendedName>
        <fullName evidence="3">Serine protease</fullName>
    </recommendedName>
</protein>
<sequence>MKFSTNTQIDMPTFTHKLISTHNKYQKYGTGFIVDYNGSTWIFTCWHNIGPTIDGSVDVTGEVTASDIAFTSTPDTKFDLTNRRVVGARINGLHIDVAAIELHPDEKPSPPYFNGNNKMSFQGLALEKTFQIGSGQPGEHINVPIIAHYVWQGFPGQDISSPPQTFRAAGFDGYSGFHHWLLTYTPGGRPGTSGGLVLGLAENVTWLAGIHIHFYEGLQLLSGHKDDGSVGQAQAHIEWGAAVPIEMIFEAIDQAGKTGVSVVDLIK</sequence>